<dbReference type="OrthoDB" id="5365908at2"/>
<gene>
    <name evidence="1" type="ORF">CP965_08200</name>
</gene>
<evidence type="ECO:0000313" key="2">
    <source>
        <dbReference type="Proteomes" id="UP000289718"/>
    </source>
</evidence>
<reference evidence="1 2" key="1">
    <citation type="submission" date="2017-09" db="EMBL/GenBank/DDBJ databases">
        <title>Genomics of the genus Arcobacter.</title>
        <authorList>
            <person name="Perez-Cataluna A."/>
            <person name="Figueras M.J."/>
            <person name="Salas-Masso N."/>
        </authorList>
    </citation>
    <scope>NUCLEOTIDE SEQUENCE [LARGE SCALE GENOMIC DNA]</scope>
    <source>
        <strain evidence="1 2">F156-34</strain>
    </source>
</reference>
<name>A0A4Q1AUN5_9BACT</name>
<dbReference type="Proteomes" id="UP000289718">
    <property type="component" value="Unassembled WGS sequence"/>
</dbReference>
<dbReference type="RefSeq" id="WP_129061609.1">
    <property type="nucleotide sequence ID" value="NZ_NXIE01000003.1"/>
</dbReference>
<evidence type="ECO:0000313" key="1">
    <source>
        <dbReference type="EMBL" id="RXK12552.1"/>
    </source>
</evidence>
<proteinExistence type="predicted"/>
<comment type="caution">
    <text evidence="1">The sequence shown here is derived from an EMBL/GenBank/DDBJ whole genome shotgun (WGS) entry which is preliminary data.</text>
</comment>
<dbReference type="AlphaFoldDB" id="A0A4Q1AUN5"/>
<organism evidence="1 2">
    <name type="scientific">Halarcobacter mediterraneus</name>
    <dbReference type="NCBI Taxonomy" id="2023153"/>
    <lineage>
        <taxon>Bacteria</taxon>
        <taxon>Pseudomonadati</taxon>
        <taxon>Campylobacterota</taxon>
        <taxon>Epsilonproteobacteria</taxon>
        <taxon>Campylobacterales</taxon>
        <taxon>Arcobacteraceae</taxon>
        <taxon>Halarcobacter</taxon>
    </lineage>
</organism>
<keyword evidence="2" id="KW-1185">Reference proteome</keyword>
<accession>A0A4Q1AUN5</accession>
<dbReference type="EMBL" id="NXIE01000003">
    <property type="protein sequence ID" value="RXK12552.1"/>
    <property type="molecule type" value="Genomic_DNA"/>
</dbReference>
<evidence type="ECO:0008006" key="3">
    <source>
        <dbReference type="Google" id="ProtNLM"/>
    </source>
</evidence>
<protein>
    <recommendedName>
        <fullName evidence="3">Cell envelope biogenesis protein LolA</fullName>
    </recommendedName>
</protein>
<sequence length="157" mass="18660">MIKALFLTLFAINIFAQTIHFEESKYIDALDTSTKKTGYINFKEDSIETSYENSDEVLLFQEDTLFIKKKDETVEIDLNRDMPKKIYYTLLEAIYLDDISNLELYFEIEQKNDEVFLKPKSIVANYIKSINYKKNKKLEYLHINMLNNDRISIEQID</sequence>